<feature type="compositionally biased region" description="Basic and acidic residues" evidence="2">
    <location>
        <begin position="192"/>
        <end position="214"/>
    </location>
</feature>
<organism evidence="3">
    <name type="scientific">Chelonus inanitus</name>
    <dbReference type="NCBI Taxonomy" id="49201"/>
    <lineage>
        <taxon>Eukaryota</taxon>
        <taxon>Metazoa</taxon>
        <taxon>Ecdysozoa</taxon>
        <taxon>Arthropoda</taxon>
        <taxon>Hexapoda</taxon>
        <taxon>Insecta</taxon>
        <taxon>Pterygota</taxon>
        <taxon>Neoptera</taxon>
        <taxon>Endopterygota</taxon>
        <taxon>Hymenoptera</taxon>
        <taxon>Apocrita</taxon>
        <taxon>Ichneumonoidea</taxon>
        <taxon>Braconidae</taxon>
        <taxon>Cheloninae</taxon>
        <taxon>Chelonus</taxon>
    </lineage>
</organism>
<evidence type="ECO:0000256" key="2">
    <source>
        <dbReference type="SAM" id="MobiDB-lite"/>
    </source>
</evidence>
<dbReference type="AlphaFoldDB" id="D7FB23"/>
<sequence>MREYVPKISTHLHSFNSLQKERNHVKNKNIRLQLSAEYEGQIALLNDKIKESLQTYLMEIQVYNDKIDELKDLIKYLNQTNGSSQSGTFNQLIFHWIGVLDNFEHLIGFIKNDPEMVNKMRQVLFTFVQSMQNIQLIKLKELKNVEIQEIENNIVIENLQKQVSDLTAKNSELLNSVETLRKNLDEQQNNKLTDDKEKKLTNENNKIKKTIENS</sequence>
<reference evidence="3" key="1">
    <citation type="submission" date="2009-08" db="EMBL/GenBank/DDBJ databases">
        <title>Identification of bracovirus particle proteins and analysis of their transcript levels at the stage of virion formation.</title>
        <authorList>
            <person name="Wetterwald C."/>
            <person name="Roth T."/>
            <person name="Kaeslin M."/>
            <person name="Anaheim M."/>
            <person name="Wespi G."/>
            <person name="Heller M."/>
            <person name="Meser P."/>
            <person name="Roditi I."/>
            <person name="Pfister-Wilhelm R."/>
            <person name="Bezier A."/>
            <person name="Gyapay G."/>
            <person name="Drezen J.M."/>
            <person name="Lanzrein B."/>
        </authorList>
    </citation>
    <scope>NUCLEOTIDE SEQUENCE</scope>
    <source>
        <tissue evidence="3">Ovary</tissue>
    </source>
</reference>
<protein>
    <submittedName>
        <fullName evidence="3">BVpp95b protein</fullName>
    </submittedName>
</protein>
<name>D7FB23_9HYME</name>
<proteinExistence type="evidence at transcript level"/>
<evidence type="ECO:0000313" key="3">
    <source>
        <dbReference type="EMBL" id="CBA62581.1"/>
    </source>
</evidence>
<feature type="coiled-coil region" evidence="1">
    <location>
        <begin position="53"/>
        <end position="80"/>
    </location>
</feature>
<gene>
    <name evidence="3" type="primary">bv95b</name>
</gene>
<feature type="region of interest" description="Disordered" evidence="2">
    <location>
        <begin position="185"/>
        <end position="214"/>
    </location>
</feature>
<accession>D7FB23</accession>
<keyword evidence="1" id="KW-0175">Coiled coil</keyword>
<evidence type="ECO:0000256" key="1">
    <source>
        <dbReference type="SAM" id="Coils"/>
    </source>
</evidence>
<dbReference type="EMBL" id="FN543430">
    <property type="protein sequence ID" value="CBA62581.1"/>
    <property type="molecule type" value="mRNA"/>
</dbReference>